<feature type="chain" id="PRO_5014663281" description="LHH domain-containing protein" evidence="3">
    <location>
        <begin position="22"/>
        <end position="596"/>
    </location>
</feature>
<dbReference type="AlphaFoldDB" id="A0A2M7FYC4"/>
<name>A0A2M7FYC4_9BACT</name>
<dbReference type="Pfam" id="PF14411">
    <property type="entry name" value="LHH"/>
    <property type="match status" value="1"/>
</dbReference>
<evidence type="ECO:0000313" key="6">
    <source>
        <dbReference type="Proteomes" id="UP000231019"/>
    </source>
</evidence>
<evidence type="ECO:0000259" key="4">
    <source>
        <dbReference type="Pfam" id="PF14411"/>
    </source>
</evidence>
<evidence type="ECO:0000313" key="5">
    <source>
        <dbReference type="EMBL" id="PIW13766.1"/>
    </source>
</evidence>
<feature type="region of interest" description="Disordered" evidence="2">
    <location>
        <begin position="183"/>
        <end position="230"/>
    </location>
</feature>
<sequence length="596" mass="64380">MKNKYSVGLNLILATSLFLGACVPQNTQNTPVQNLTVQTEKIQTSNFLLKPTSISKGSVDSTELPVPSFKTQAFASSPSLLNGTAGSAASSPYWLFRGYFLLGSTTVIKATLNRTLTCQSEFLPSTIYIYDTGETSNPFSAGFGYVPDLQGYDGQYIINMQDEVGNQYTYNVLLNNGRPAPATCGPITASPSPSPTPSPSPSSGGGGGNSGGGGNGGGTPSPTPTPPIWNPEEVCKSKVCDNFKREDINALLNSVNELARKYEQLTGNSEPLNKLSLLNEGFNIKANSSDRILLDGIIEALEEMRDSVQKNLELANEKIAALTVEVNQLEQDIAALNVRLEKIKKAPPSQISSNTKGELISSLLQEKRPLDLDYSQKAGKLDTLVSEATSFEGMLEIAGDNETLAQTIINCIIGDCYPENGSGKGVNNPDAPGCFRKLTGSQPIDLIGKDGNIIRSYTTAQGRSYEGHGVNAQPDPAIFYQDEKVMGELNASCYKPDVNIYQTRTNIDWMRAGYAPCDASGLSDKRDKGLTVQIHHFNQDPNGPFIEISTVIHQQVSHPNNVSTIHHDSFNRLTSKYWRLRAKQLTEGESSVSCSP</sequence>
<organism evidence="5 6">
    <name type="scientific">bacterium (Candidatus Blackallbacteria) CG17_big_fil_post_rev_8_21_14_2_50_48_46</name>
    <dbReference type="NCBI Taxonomy" id="2014261"/>
    <lineage>
        <taxon>Bacteria</taxon>
        <taxon>Candidatus Blackallbacteria</taxon>
    </lineage>
</organism>
<reference evidence="5 6" key="1">
    <citation type="submission" date="2017-09" db="EMBL/GenBank/DDBJ databases">
        <title>Depth-based differentiation of microbial function through sediment-hosted aquifers and enrichment of novel symbionts in the deep terrestrial subsurface.</title>
        <authorList>
            <person name="Probst A.J."/>
            <person name="Ladd B."/>
            <person name="Jarett J.K."/>
            <person name="Geller-Mcgrath D.E."/>
            <person name="Sieber C.M."/>
            <person name="Emerson J.B."/>
            <person name="Anantharaman K."/>
            <person name="Thomas B.C."/>
            <person name="Malmstrom R."/>
            <person name="Stieglmeier M."/>
            <person name="Klingl A."/>
            <person name="Woyke T."/>
            <person name="Ryan C.M."/>
            <person name="Banfield J.F."/>
        </authorList>
    </citation>
    <scope>NUCLEOTIDE SEQUENCE [LARGE SCALE GENOMIC DNA]</scope>
    <source>
        <strain evidence="5">CG17_big_fil_post_rev_8_21_14_2_50_48_46</strain>
    </source>
</reference>
<dbReference type="Proteomes" id="UP000231019">
    <property type="component" value="Unassembled WGS sequence"/>
</dbReference>
<comment type="caution">
    <text evidence="5">The sequence shown here is derived from an EMBL/GenBank/DDBJ whole genome shotgun (WGS) entry which is preliminary data.</text>
</comment>
<protein>
    <recommendedName>
        <fullName evidence="4">LHH domain-containing protein</fullName>
    </recommendedName>
</protein>
<gene>
    <name evidence="5" type="ORF">COW36_24165</name>
</gene>
<accession>A0A2M7FYC4</accession>
<keyword evidence="3" id="KW-0732">Signal</keyword>
<evidence type="ECO:0000256" key="1">
    <source>
        <dbReference type="SAM" id="Coils"/>
    </source>
</evidence>
<keyword evidence="1" id="KW-0175">Coiled coil</keyword>
<evidence type="ECO:0000256" key="3">
    <source>
        <dbReference type="SAM" id="SignalP"/>
    </source>
</evidence>
<feature type="coiled-coil region" evidence="1">
    <location>
        <begin position="298"/>
        <end position="346"/>
    </location>
</feature>
<dbReference type="InterPro" id="IPR026834">
    <property type="entry name" value="LHH"/>
</dbReference>
<feature type="compositionally biased region" description="Gly residues" evidence="2">
    <location>
        <begin position="203"/>
        <end position="219"/>
    </location>
</feature>
<proteinExistence type="predicted"/>
<feature type="signal peptide" evidence="3">
    <location>
        <begin position="1"/>
        <end position="21"/>
    </location>
</feature>
<dbReference type="PROSITE" id="PS51257">
    <property type="entry name" value="PROKAR_LIPOPROTEIN"/>
    <property type="match status" value="1"/>
</dbReference>
<evidence type="ECO:0000256" key="2">
    <source>
        <dbReference type="SAM" id="MobiDB-lite"/>
    </source>
</evidence>
<dbReference type="EMBL" id="PFFQ01000066">
    <property type="protein sequence ID" value="PIW13766.1"/>
    <property type="molecule type" value="Genomic_DNA"/>
</dbReference>
<feature type="domain" description="LHH" evidence="4">
    <location>
        <begin position="505"/>
        <end position="584"/>
    </location>
</feature>